<gene>
    <name evidence="5" type="primary">rplD</name>
    <name evidence="7" type="ORF">A2853_04015</name>
</gene>
<sequence>MEAIIYNAQGKKSGSVDLPESVFGVAWNDSLMHQVVTSMLGNARPRVAHTKSRGDVRGGGRKPWQQKGTGRARHGSIRSPIWRGGGVTHGPRSEKNYTRTIPKKMRAKALCMALSRKLKDGELVFVDSFGITEPKTAMAKKTLGALSKAGFGKMEKRKNAALVALAQPTDAVKKSFRNIGSITTMDVRDLNPVAVLGNSYVVIENPEVALPMLQVRTAKK</sequence>
<dbReference type="HAMAP" id="MF_01328_B">
    <property type="entry name" value="Ribosomal_uL4_B"/>
    <property type="match status" value="1"/>
</dbReference>
<dbReference type="InterPro" id="IPR002136">
    <property type="entry name" value="Ribosomal_uL4"/>
</dbReference>
<protein>
    <recommendedName>
        <fullName evidence="4 5">Large ribosomal subunit protein uL4</fullName>
    </recommendedName>
</protein>
<comment type="similarity">
    <text evidence="1 5">Belongs to the universal ribosomal protein uL4 family.</text>
</comment>
<evidence type="ECO:0000256" key="3">
    <source>
        <dbReference type="ARBA" id="ARBA00023274"/>
    </source>
</evidence>
<dbReference type="GO" id="GO:1990904">
    <property type="term" value="C:ribonucleoprotein complex"/>
    <property type="evidence" value="ECO:0007669"/>
    <property type="project" value="UniProtKB-KW"/>
</dbReference>
<dbReference type="GO" id="GO:0003735">
    <property type="term" value="F:structural constituent of ribosome"/>
    <property type="evidence" value="ECO:0007669"/>
    <property type="project" value="InterPro"/>
</dbReference>
<comment type="subunit">
    <text evidence="5">Part of the 50S ribosomal subunit.</text>
</comment>
<dbReference type="Pfam" id="PF00573">
    <property type="entry name" value="Ribosomal_L4"/>
    <property type="match status" value="1"/>
</dbReference>
<keyword evidence="3 5" id="KW-0687">Ribonucleoprotein</keyword>
<evidence type="ECO:0000256" key="6">
    <source>
        <dbReference type="SAM" id="MobiDB-lite"/>
    </source>
</evidence>
<dbReference type="SUPFAM" id="SSF52166">
    <property type="entry name" value="Ribosomal protein L4"/>
    <property type="match status" value="1"/>
</dbReference>
<evidence type="ECO:0000313" key="8">
    <source>
        <dbReference type="Proteomes" id="UP000177958"/>
    </source>
</evidence>
<name>A0A1F6D833_9BACT</name>
<evidence type="ECO:0000256" key="1">
    <source>
        <dbReference type="ARBA" id="ARBA00010528"/>
    </source>
</evidence>
<evidence type="ECO:0000256" key="4">
    <source>
        <dbReference type="ARBA" id="ARBA00035244"/>
    </source>
</evidence>
<keyword evidence="5" id="KW-0699">rRNA-binding</keyword>
<dbReference type="Gene3D" id="3.40.1370.10">
    <property type="match status" value="1"/>
</dbReference>
<comment type="function">
    <text evidence="5">One of the primary rRNA binding proteins, this protein initially binds near the 5'-end of the 23S rRNA. It is important during the early stages of 50S assembly. It makes multiple contacts with different domains of the 23S rRNA in the assembled 50S subunit and ribosome.</text>
</comment>
<feature type="region of interest" description="Disordered" evidence="6">
    <location>
        <begin position="46"/>
        <end position="95"/>
    </location>
</feature>
<dbReference type="GO" id="GO:0006412">
    <property type="term" value="P:translation"/>
    <property type="evidence" value="ECO:0007669"/>
    <property type="project" value="UniProtKB-UniRule"/>
</dbReference>
<dbReference type="InterPro" id="IPR023574">
    <property type="entry name" value="Ribosomal_uL4_dom_sf"/>
</dbReference>
<evidence type="ECO:0000256" key="2">
    <source>
        <dbReference type="ARBA" id="ARBA00022980"/>
    </source>
</evidence>
<proteinExistence type="inferred from homology"/>
<dbReference type="Proteomes" id="UP000177958">
    <property type="component" value="Unassembled WGS sequence"/>
</dbReference>
<keyword evidence="2 5" id="KW-0689">Ribosomal protein</keyword>
<organism evidence="7 8">
    <name type="scientific">Candidatus Kaiserbacteria bacterium RIFCSPHIGHO2_01_FULL_55_17</name>
    <dbReference type="NCBI Taxonomy" id="1798484"/>
    <lineage>
        <taxon>Bacteria</taxon>
        <taxon>Candidatus Kaiseribacteriota</taxon>
    </lineage>
</organism>
<dbReference type="AlphaFoldDB" id="A0A1F6D833"/>
<evidence type="ECO:0000256" key="5">
    <source>
        <dbReference type="HAMAP-Rule" id="MF_01328"/>
    </source>
</evidence>
<dbReference type="GO" id="GO:0019843">
    <property type="term" value="F:rRNA binding"/>
    <property type="evidence" value="ECO:0007669"/>
    <property type="project" value="UniProtKB-UniRule"/>
</dbReference>
<reference evidence="7 8" key="1">
    <citation type="journal article" date="2016" name="Nat. Commun.">
        <title>Thousands of microbial genomes shed light on interconnected biogeochemical processes in an aquifer system.</title>
        <authorList>
            <person name="Anantharaman K."/>
            <person name="Brown C.T."/>
            <person name="Hug L.A."/>
            <person name="Sharon I."/>
            <person name="Castelle C.J."/>
            <person name="Probst A.J."/>
            <person name="Thomas B.C."/>
            <person name="Singh A."/>
            <person name="Wilkins M.J."/>
            <person name="Karaoz U."/>
            <person name="Brodie E.L."/>
            <person name="Williams K.H."/>
            <person name="Hubbard S.S."/>
            <person name="Banfield J.F."/>
        </authorList>
    </citation>
    <scope>NUCLEOTIDE SEQUENCE [LARGE SCALE GENOMIC DNA]</scope>
</reference>
<dbReference type="EMBL" id="MFKX01000026">
    <property type="protein sequence ID" value="OGG57497.1"/>
    <property type="molecule type" value="Genomic_DNA"/>
</dbReference>
<dbReference type="PANTHER" id="PTHR10746">
    <property type="entry name" value="50S RIBOSOMAL PROTEIN L4"/>
    <property type="match status" value="1"/>
</dbReference>
<comment type="function">
    <text evidence="5">Forms part of the polypeptide exit tunnel.</text>
</comment>
<dbReference type="InterPro" id="IPR013005">
    <property type="entry name" value="Ribosomal_uL4-like"/>
</dbReference>
<dbReference type="GO" id="GO:0005840">
    <property type="term" value="C:ribosome"/>
    <property type="evidence" value="ECO:0007669"/>
    <property type="project" value="UniProtKB-KW"/>
</dbReference>
<comment type="caution">
    <text evidence="7">The sequence shown here is derived from an EMBL/GenBank/DDBJ whole genome shotgun (WGS) entry which is preliminary data.</text>
</comment>
<accession>A0A1F6D833</accession>
<evidence type="ECO:0000313" key="7">
    <source>
        <dbReference type="EMBL" id="OGG57497.1"/>
    </source>
</evidence>
<dbReference type="NCBIfam" id="TIGR03953">
    <property type="entry name" value="rplD_bact"/>
    <property type="match status" value="1"/>
</dbReference>
<keyword evidence="5" id="KW-0694">RNA-binding</keyword>
<dbReference type="PANTHER" id="PTHR10746:SF6">
    <property type="entry name" value="LARGE RIBOSOMAL SUBUNIT PROTEIN UL4M"/>
    <property type="match status" value="1"/>
</dbReference>